<proteinExistence type="predicted"/>
<dbReference type="Proteomes" id="UP000177042">
    <property type="component" value="Unassembled WGS sequence"/>
</dbReference>
<dbReference type="EMBL" id="MFCX01000028">
    <property type="protein sequence ID" value="OGE25331.1"/>
    <property type="molecule type" value="Genomic_DNA"/>
</dbReference>
<reference evidence="2 3" key="1">
    <citation type="journal article" date="2016" name="Nat. Commun.">
        <title>Thousands of microbial genomes shed light on interconnected biogeochemical processes in an aquifer system.</title>
        <authorList>
            <person name="Anantharaman K."/>
            <person name="Brown C.T."/>
            <person name="Hug L.A."/>
            <person name="Sharon I."/>
            <person name="Castelle C.J."/>
            <person name="Probst A.J."/>
            <person name="Thomas B.C."/>
            <person name="Singh A."/>
            <person name="Wilkins M.J."/>
            <person name="Karaoz U."/>
            <person name="Brodie E.L."/>
            <person name="Williams K.H."/>
            <person name="Hubbard S.S."/>
            <person name="Banfield J.F."/>
        </authorList>
    </citation>
    <scope>NUCLEOTIDE SEQUENCE [LARGE SCALE GENOMIC DNA]</scope>
</reference>
<dbReference type="AlphaFoldDB" id="A0A1F5J9M2"/>
<evidence type="ECO:0000313" key="3">
    <source>
        <dbReference type="Proteomes" id="UP000177042"/>
    </source>
</evidence>
<keyword evidence="1" id="KW-0175">Coiled coil</keyword>
<gene>
    <name evidence="2" type="ORF">A3C26_00690</name>
</gene>
<feature type="coiled-coil region" evidence="1">
    <location>
        <begin position="11"/>
        <end position="38"/>
    </location>
</feature>
<evidence type="ECO:0000256" key="1">
    <source>
        <dbReference type="SAM" id="Coils"/>
    </source>
</evidence>
<sequence length="79" mass="9292">MNMVTLPISTIDRVEKKLEKALEEVHALKKARVKKTQKPIKFWTKEQWEKTEREADEDITAGRVKRFDSVEELIADLHS</sequence>
<protein>
    <submittedName>
        <fullName evidence="2">Uncharacterized protein</fullName>
    </submittedName>
</protein>
<comment type="caution">
    <text evidence="2">The sequence shown here is derived from an EMBL/GenBank/DDBJ whole genome shotgun (WGS) entry which is preliminary data.</text>
</comment>
<evidence type="ECO:0000313" key="2">
    <source>
        <dbReference type="EMBL" id="OGE25331.1"/>
    </source>
</evidence>
<name>A0A1F5J9M2_9BACT</name>
<organism evidence="2 3">
    <name type="scientific">Candidatus Daviesbacteria bacterium RIFCSPHIGHO2_02_FULL_39_12</name>
    <dbReference type="NCBI Taxonomy" id="1797770"/>
    <lineage>
        <taxon>Bacteria</taxon>
        <taxon>Candidatus Daviesiibacteriota</taxon>
    </lineage>
</organism>
<accession>A0A1F5J9M2</accession>